<sequence length="455" mass="48099">MWGRTATELAAGLRAREFTAREVMQAHLERIAAVNPRVNAIVTLLEPEIALALADEADRLSEPRGVLHGLPIAVKDLEDTAGMRTTYGSPLFASHVPVADSLLVERLRAAGALIIGKTNTPEFGAGSQTFNAVFGATRNPWDLSRTPGGSSGGAAAAVASGMLPFADGSDLGASVRNPAAMCNLVGLRPSPGRIPDHGPGDPWNPLPVLGTIARTVPDVALLFGALAGPDPRDPLSLTDRVEVEYGSVRGLRIAWSRDVGGLPVEPAVLATLEAQRATLEGLGCVVEDAEIDFTGADQCFEVLRGVTFAGAFKEILHQVKPTLAENVRYGLALTPERIARALELRGAMFNRMRSLLLRYDAFAAPVTQVPAFDVDLEFPTEIAGVEMGSYLEWFRSCSRITVTSHPAVAVPAGFTSDGLPVGLQLVGRARGEGALLRLAHAFVEATGLSARVPEL</sequence>
<dbReference type="InterPro" id="IPR020556">
    <property type="entry name" value="Amidase_CS"/>
</dbReference>
<evidence type="ECO:0000259" key="1">
    <source>
        <dbReference type="Pfam" id="PF01425"/>
    </source>
</evidence>
<protein>
    <submittedName>
        <fullName evidence="2">Amidase family protein</fullName>
    </submittedName>
</protein>
<dbReference type="Gene3D" id="3.90.1300.10">
    <property type="entry name" value="Amidase signature (AS) domain"/>
    <property type="match status" value="1"/>
</dbReference>
<reference evidence="2" key="1">
    <citation type="submission" date="2022-10" db="EMBL/GenBank/DDBJ databases">
        <title>The WGS of Solirubrobacter ginsenosidimutans DSM 21036.</title>
        <authorList>
            <person name="Jiang Z."/>
        </authorList>
    </citation>
    <scope>NUCLEOTIDE SEQUENCE</scope>
    <source>
        <strain evidence="2">DSM 21036</strain>
    </source>
</reference>
<feature type="domain" description="Amidase" evidence="1">
    <location>
        <begin position="22"/>
        <end position="436"/>
    </location>
</feature>
<dbReference type="AlphaFoldDB" id="A0A9X3MXC4"/>
<dbReference type="PANTHER" id="PTHR11895:SF76">
    <property type="entry name" value="INDOLEACETAMIDE HYDROLASE"/>
    <property type="match status" value="1"/>
</dbReference>
<dbReference type="Pfam" id="PF01425">
    <property type="entry name" value="Amidase"/>
    <property type="match status" value="1"/>
</dbReference>
<dbReference type="InterPro" id="IPR000120">
    <property type="entry name" value="Amidase"/>
</dbReference>
<dbReference type="InterPro" id="IPR036928">
    <property type="entry name" value="AS_sf"/>
</dbReference>
<accession>A0A9X3MXC4</accession>
<dbReference type="PANTHER" id="PTHR11895">
    <property type="entry name" value="TRANSAMIDASE"/>
    <property type="match status" value="1"/>
</dbReference>
<proteinExistence type="predicted"/>
<comment type="caution">
    <text evidence="2">The sequence shown here is derived from an EMBL/GenBank/DDBJ whole genome shotgun (WGS) entry which is preliminary data.</text>
</comment>
<evidence type="ECO:0000313" key="2">
    <source>
        <dbReference type="EMBL" id="MDA0163113.1"/>
    </source>
</evidence>
<evidence type="ECO:0000313" key="3">
    <source>
        <dbReference type="Proteomes" id="UP001149140"/>
    </source>
</evidence>
<name>A0A9X3MXC4_9ACTN</name>
<keyword evidence="3" id="KW-1185">Reference proteome</keyword>
<dbReference type="EMBL" id="JAPDOD010000022">
    <property type="protein sequence ID" value="MDA0163113.1"/>
    <property type="molecule type" value="Genomic_DNA"/>
</dbReference>
<dbReference type="SUPFAM" id="SSF75304">
    <property type="entry name" value="Amidase signature (AS) enzymes"/>
    <property type="match status" value="1"/>
</dbReference>
<dbReference type="RefSeq" id="WP_270042354.1">
    <property type="nucleotide sequence ID" value="NZ_JAPDOD010000022.1"/>
</dbReference>
<organism evidence="2 3">
    <name type="scientific">Solirubrobacter ginsenosidimutans</name>
    <dbReference type="NCBI Taxonomy" id="490573"/>
    <lineage>
        <taxon>Bacteria</taxon>
        <taxon>Bacillati</taxon>
        <taxon>Actinomycetota</taxon>
        <taxon>Thermoleophilia</taxon>
        <taxon>Solirubrobacterales</taxon>
        <taxon>Solirubrobacteraceae</taxon>
        <taxon>Solirubrobacter</taxon>
    </lineage>
</organism>
<dbReference type="Proteomes" id="UP001149140">
    <property type="component" value="Unassembled WGS sequence"/>
</dbReference>
<dbReference type="InterPro" id="IPR023631">
    <property type="entry name" value="Amidase_dom"/>
</dbReference>
<dbReference type="PROSITE" id="PS00571">
    <property type="entry name" value="AMIDASES"/>
    <property type="match status" value="1"/>
</dbReference>
<gene>
    <name evidence="2" type="ORF">OM076_22760</name>
</gene>
<dbReference type="GO" id="GO:0003824">
    <property type="term" value="F:catalytic activity"/>
    <property type="evidence" value="ECO:0007669"/>
    <property type="project" value="InterPro"/>
</dbReference>